<dbReference type="PROSITE" id="PS50987">
    <property type="entry name" value="HTH_ARSR_2"/>
    <property type="match status" value="1"/>
</dbReference>
<sequence length="96" mass="11171">MLSRENLEELAECLKVLTHPVRIRILEELKGRSVCVSELCQRIGASQSNISQHLTLLRYQGWIKKRREAVYNYYSLSNKNISSALEEICEIISQFE</sequence>
<evidence type="ECO:0000256" key="1">
    <source>
        <dbReference type="ARBA" id="ARBA00023015"/>
    </source>
</evidence>
<dbReference type="GO" id="GO:0003677">
    <property type="term" value="F:DNA binding"/>
    <property type="evidence" value="ECO:0007669"/>
    <property type="project" value="UniProtKB-KW"/>
</dbReference>
<protein>
    <recommendedName>
        <fullName evidence="4">HTH arsR-type domain-containing protein</fullName>
    </recommendedName>
</protein>
<dbReference type="Gene3D" id="1.10.10.10">
    <property type="entry name" value="Winged helix-like DNA-binding domain superfamily/Winged helix DNA-binding domain"/>
    <property type="match status" value="1"/>
</dbReference>
<feature type="domain" description="HTH arsR-type" evidence="4">
    <location>
        <begin position="2"/>
        <end position="96"/>
    </location>
</feature>
<organism evidence="5">
    <name type="scientific">marine sediment metagenome</name>
    <dbReference type="NCBI Taxonomy" id="412755"/>
    <lineage>
        <taxon>unclassified sequences</taxon>
        <taxon>metagenomes</taxon>
        <taxon>ecological metagenomes</taxon>
    </lineage>
</organism>
<evidence type="ECO:0000259" key="4">
    <source>
        <dbReference type="PROSITE" id="PS50987"/>
    </source>
</evidence>
<dbReference type="PANTHER" id="PTHR33154:SF18">
    <property type="entry name" value="ARSENICAL RESISTANCE OPERON REPRESSOR"/>
    <property type="match status" value="1"/>
</dbReference>
<dbReference type="InterPro" id="IPR011991">
    <property type="entry name" value="ArsR-like_HTH"/>
</dbReference>
<dbReference type="SMART" id="SM00418">
    <property type="entry name" value="HTH_ARSR"/>
    <property type="match status" value="1"/>
</dbReference>
<gene>
    <name evidence="5" type="ORF">LCGC14_1180330</name>
</gene>
<dbReference type="InterPro" id="IPR001845">
    <property type="entry name" value="HTH_ArsR_DNA-bd_dom"/>
</dbReference>
<dbReference type="AlphaFoldDB" id="A0A0F9P584"/>
<dbReference type="GO" id="GO:0003700">
    <property type="term" value="F:DNA-binding transcription factor activity"/>
    <property type="evidence" value="ECO:0007669"/>
    <property type="project" value="InterPro"/>
</dbReference>
<dbReference type="EMBL" id="LAZR01005909">
    <property type="protein sequence ID" value="KKM96215.1"/>
    <property type="molecule type" value="Genomic_DNA"/>
</dbReference>
<evidence type="ECO:0000256" key="2">
    <source>
        <dbReference type="ARBA" id="ARBA00023125"/>
    </source>
</evidence>
<keyword evidence="1" id="KW-0805">Transcription regulation</keyword>
<dbReference type="Pfam" id="PF01022">
    <property type="entry name" value="HTH_5"/>
    <property type="match status" value="1"/>
</dbReference>
<keyword evidence="2" id="KW-0238">DNA-binding</keyword>
<dbReference type="NCBIfam" id="NF033788">
    <property type="entry name" value="HTH_metalloreg"/>
    <property type="match status" value="1"/>
</dbReference>
<dbReference type="CDD" id="cd00090">
    <property type="entry name" value="HTH_ARSR"/>
    <property type="match status" value="1"/>
</dbReference>
<name>A0A0F9P584_9ZZZZ</name>
<dbReference type="InterPro" id="IPR036390">
    <property type="entry name" value="WH_DNA-bd_sf"/>
</dbReference>
<evidence type="ECO:0000313" key="5">
    <source>
        <dbReference type="EMBL" id="KKM96215.1"/>
    </source>
</evidence>
<keyword evidence="3" id="KW-0804">Transcription</keyword>
<proteinExistence type="predicted"/>
<dbReference type="SUPFAM" id="SSF46785">
    <property type="entry name" value="Winged helix' DNA-binding domain"/>
    <property type="match status" value="1"/>
</dbReference>
<dbReference type="PANTHER" id="PTHR33154">
    <property type="entry name" value="TRANSCRIPTIONAL REGULATOR, ARSR FAMILY"/>
    <property type="match status" value="1"/>
</dbReference>
<dbReference type="PRINTS" id="PR00778">
    <property type="entry name" value="HTHARSR"/>
</dbReference>
<dbReference type="InterPro" id="IPR051081">
    <property type="entry name" value="HTH_MetalResp_TranReg"/>
</dbReference>
<evidence type="ECO:0000256" key="3">
    <source>
        <dbReference type="ARBA" id="ARBA00023163"/>
    </source>
</evidence>
<reference evidence="5" key="1">
    <citation type="journal article" date="2015" name="Nature">
        <title>Complex archaea that bridge the gap between prokaryotes and eukaryotes.</title>
        <authorList>
            <person name="Spang A."/>
            <person name="Saw J.H."/>
            <person name="Jorgensen S.L."/>
            <person name="Zaremba-Niedzwiedzka K."/>
            <person name="Martijn J."/>
            <person name="Lind A.E."/>
            <person name="van Eijk R."/>
            <person name="Schleper C."/>
            <person name="Guy L."/>
            <person name="Ettema T.J."/>
        </authorList>
    </citation>
    <scope>NUCLEOTIDE SEQUENCE</scope>
</reference>
<comment type="caution">
    <text evidence="5">The sequence shown here is derived from an EMBL/GenBank/DDBJ whole genome shotgun (WGS) entry which is preliminary data.</text>
</comment>
<dbReference type="InterPro" id="IPR036388">
    <property type="entry name" value="WH-like_DNA-bd_sf"/>
</dbReference>
<accession>A0A0F9P584</accession>